<organism evidence="2 3">
    <name type="scientific">Roseibium aggregatum</name>
    <dbReference type="NCBI Taxonomy" id="187304"/>
    <lineage>
        <taxon>Bacteria</taxon>
        <taxon>Pseudomonadati</taxon>
        <taxon>Pseudomonadota</taxon>
        <taxon>Alphaproteobacteria</taxon>
        <taxon>Hyphomicrobiales</taxon>
        <taxon>Stappiaceae</taxon>
        <taxon>Roseibium</taxon>
    </lineage>
</organism>
<dbReference type="STRING" id="187304.B0E33_08065"/>
<dbReference type="PROSITE" id="PS51857">
    <property type="entry name" value="CSD_2"/>
    <property type="match status" value="1"/>
</dbReference>
<accession>A0A0M6Y5N8</accession>
<evidence type="ECO:0000313" key="3">
    <source>
        <dbReference type="Proteomes" id="UP000048926"/>
    </source>
</evidence>
<dbReference type="InterPro" id="IPR011129">
    <property type="entry name" value="CSD"/>
</dbReference>
<dbReference type="SUPFAM" id="SSF50249">
    <property type="entry name" value="Nucleic acid-binding proteins"/>
    <property type="match status" value="1"/>
</dbReference>
<dbReference type="SMART" id="SM00357">
    <property type="entry name" value="CSP"/>
    <property type="match status" value="1"/>
</dbReference>
<dbReference type="Gene3D" id="2.40.50.140">
    <property type="entry name" value="Nucleic acid-binding proteins"/>
    <property type="match status" value="1"/>
</dbReference>
<dbReference type="PRINTS" id="PR00050">
    <property type="entry name" value="COLDSHOCK"/>
</dbReference>
<dbReference type="GO" id="GO:0005829">
    <property type="term" value="C:cytosol"/>
    <property type="evidence" value="ECO:0007669"/>
    <property type="project" value="UniProtKB-ARBA"/>
</dbReference>
<keyword evidence="3" id="KW-1185">Reference proteome</keyword>
<dbReference type="AlphaFoldDB" id="A0A0M6Y5N8"/>
<evidence type="ECO:0000259" key="1">
    <source>
        <dbReference type="PROSITE" id="PS51857"/>
    </source>
</evidence>
<dbReference type="InterPro" id="IPR002059">
    <property type="entry name" value="CSP_DNA-bd"/>
</dbReference>
<dbReference type="Pfam" id="PF00313">
    <property type="entry name" value="CSD"/>
    <property type="match status" value="1"/>
</dbReference>
<reference evidence="3" key="1">
    <citation type="submission" date="2015-07" db="EMBL/GenBank/DDBJ databases">
        <authorList>
            <person name="Rodrigo-Torres Lidia"/>
            <person name="Arahal R.David."/>
        </authorList>
    </citation>
    <scope>NUCLEOTIDE SEQUENCE [LARGE SCALE GENOMIC DNA]</scope>
    <source>
        <strain evidence="3">CECT 4801</strain>
    </source>
</reference>
<gene>
    <name evidence="2" type="primary">cspE</name>
    <name evidence="2" type="ORF">LAL4801_03042</name>
</gene>
<name>A0A0M6Y5N8_9HYPH</name>
<dbReference type="Proteomes" id="UP000048926">
    <property type="component" value="Unassembled WGS sequence"/>
</dbReference>
<dbReference type="GO" id="GO:0003676">
    <property type="term" value="F:nucleic acid binding"/>
    <property type="evidence" value="ECO:0007669"/>
    <property type="project" value="InterPro"/>
</dbReference>
<evidence type="ECO:0000313" key="2">
    <source>
        <dbReference type="EMBL" id="CTQ44597.1"/>
    </source>
</evidence>
<dbReference type="EMBL" id="CXST01000002">
    <property type="protein sequence ID" value="CTQ44597.1"/>
    <property type="molecule type" value="Genomic_DNA"/>
</dbReference>
<protein>
    <submittedName>
        <fullName evidence="2">Cold shock-like protein CspE</fullName>
    </submittedName>
</protein>
<proteinExistence type="predicted"/>
<sequence>MEAVVCQDAKNWKEDSMLHGNVKWFDQRRGIGTIEPQDGEDILVDISALRRSGIDTLKEGQLVAFDLEWRRGQMVAEDLKVL</sequence>
<feature type="domain" description="CSD" evidence="1">
    <location>
        <begin position="17"/>
        <end position="81"/>
    </location>
</feature>
<dbReference type="InterPro" id="IPR012340">
    <property type="entry name" value="NA-bd_OB-fold"/>
</dbReference>